<evidence type="ECO:0000259" key="1">
    <source>
        <dbReference type="Pfam" id="PF13837"/>
    </source>
</evidence>
<organism evidence="2 3">
    <name type="scientific">Saccoglossus kowalevskii</name>
    <name type="common">Acorn worm</name>
    <dbReference type="NCBI Taxonomy" id="10224"/>
    <lineage>
        <taxon>Eukaryota</taxon>
        <taxon>Metazoa</taxon>
        <taxon>Hemichordata</taxon>
        <taxon>Enteropneusta</taxon>
        <taxon>Harrimaniidae</taxon>
        <taxon>Saccoglossus</taxon>
    </lineage>
</organism>
<sequence>MASDTTSRMSNWSDKETTLLISVWRALNIQRMIDRSSRDARVYMYAVIAEKSAEKGLDRTSLQCQRKIKTLHIKYKEVTEHNNTSSGDPKTILFWDEQHEILGGRPAFNPQTPVFLLHPPSDCGSAP</sequence>
<keyword evidence="2" id="KW-1185">Reference proteome</keyword>
<dbReference type="RefSeq" id="XP_006812290.1">
    <property type="nucleotide sequence ID" value="XM_006812227.1"/>
</dbReference>
<dbReference type="Gene3D" id="1.10.10.60">
    <property type="entry name" value="Homeodomain-like"/>
    <property type="match status" value="1"/>
</dbReference>
<evidence type="ECO:0000313" key="2">
    <source>
        <dbReference type="Proteomes" id="UP000694865"/>
    </source>
</evidence>
<dbReference type="PANTHER" id="PTHR47595:SF1">
    <property type="entry name" value="MYB_SANT-LIKE DNA-BINDING DOMAIN-CONTAINING PROTEIN"/>
    <property type="match status" value="1"/>
</dbReference>
<accession>A0ABM0LWZ9</accession>
<dbReference type="Proteomes" id="UP000694865">
    <property type="component" value="Unplaced"/>
</dbReference>
<name>A0ABM0LWZ9_SACKO</name>
<gene>
    <name evidence="3" type="primary">LOC102802642</name>
</gene>
<dbReference type="GeneID" id="102802642"/>
<proteinExistence type="predicted"/>
<protein>
    <submittedName>
        <fullName evidence="3">Uncharacterized protein LOC102802642</fullName>
    </submittedName>
</protein>
<evidence type="ECO:0000313" key="3">
    <source>
        <dbReference type="RefSeq" id="XP_006812290.1"/>
    </source>
</evidence>
<dbReference type="PANTHER" id="PTHR47595">
    <property type="entry name" value="HEAT SHOCK 70 KDA PROTEIN 14"/>
    <property type="match status" value="1"/>
</dbReference>
<feature type="domain" description="Myb/SANT-like DNA-binding" evidence="1">
    <location>
        <begin position="11"/>
        <end position="86"/>
    </location>
</feature>
<dbReference type="Pfam" id="PF13837">
    <property type="entry name" value="Myb_DNA-bind_4"/>
    <property type="match status" value="1"/>
</dbReference>
<dbReference type="InterPro" id="IPR044822">
    <property type="entry name" value="Myb_DNA-bind_4"/>
</dbReference>
<reference evidence="3" key="1">
    <citation type="submission" date="2025-08" db="UniProtKB">
        <authorList>
            <consortium name="RefSeq"/>
        </authorList>
    </citation>
    <scope>IDENTIFICATION</scope>
    <source>
        <tissue evidence="3">Testes</tissue>
    </source>
</reference>